<dbReference type="Pfam" id="PF00651">
    <property type="entry name" value="BTB"/>
    <property type="match status" value="1"/>
</dbReference>
<sequence length="274" mass="30598">MDAQAPGELNVQTAALVPDEELWFPDGNVVLEAQGHAFRVYQGLLGYNSEVFRDLFTVPQPPSAETFDGCPMVHLTDHPEELRHLLRVIFDGKKYYPHHVRLDFSVVAALIRLSHKYQIQYVREDYLSRTKSCFCTDADQWNEAYIKCGSSSMAYVNTDAIQAVNIARLTDTVSILPSALLVCCHLDANSLLNGSRRLDDTLERLSKQDIASCICVAVLSKRPWNSYSPLASHTQKNVKRKTVVGTASSNCAQFSWKCTQQGVCSQRPSSPAQL</sequence>
<dbReference type="PROSITE" id="PS50097">
    <property type="entry name" value="BTB"/>
    <property type="match status" value="1"/>
</dbReference>
<gene>
    <name evidence="2" type="ORF">EVJ58_g1969</name>
</gene>
<evidence type="ECO:0000313" key="2">
    <source>
        <dbReference type="EMBL" id="TFY65442.1"/>
    </source>
</evidence>
<dbReference type="SMART" id="SM00225">
    <property type="entry name" value="BTB"/>
    <property type="match status" value="1"/>
</dbReference>
<reference evidence="2 3" key="1">
    <citation type="submission" date="2019-01" db="EMBL/GenBank/DDBJ databases">
        <title>Genome sequencing of the rare red list fungi Fomitopsis rosea.</title>
        <authorList>
            <person name="Buettner E."/>
            <person name="Kellner H."/>
        </authorList>
    </citation>
    <scope>NUCLEOTIDE SEQUENCE [LARGE SCALE GENOMIC DNA]</scope>
    <source>
        <strain evidence="2 3">DSM 105464</strain>
    </source>
</reference>
<comment type="caution">
    <text evidence="2">The sequence shown here is derived from an EMBL/GenBank/DDBJ whole genome shotgun (WGS) entry which is preliminary data.</text>
</comment>
<dbReference type="SUPFAM" id="SSF54695">
    <property type="entry name" value="POZ domain"/>
    <property type="match status" value="1"/>
</dbReference>
<dbReference type="STRING" id="34475.A0A4Y9YTE1"/>
<dbReference type="Proteomes" id="UP000298390">
    <property type="component" value="Unassembled WGS sequence"/>
</dbReference>
<dbReference type="InterPro" id="IPR011333">
    <property type="entry name" value="SKP1/BTB/POZ_sf"/>
</dbReference>
<dbReference type="Gene3D" id="3.30.710.10">
    <property type="entry name" value="Potassium Channel Kv1.1, Chain A"/>
    <property type="match status" value="1"/>
</dbReference>
<protein>
    <recommendedName>
        <fullName evidence="1">BTB domain-containing protein</fullName>
    </recommendedName>
</protein>
<evidence type="ECO:0000259" key="1">
    <source>
        <dbReference type="PROSITE" id="PS50097"/>
    </source>
</evidence>
<organism evidence="2 3">
    <name type="scientific">Rhodofomes roseus</name>
    <dbReference type="NCBI Taxonomy" id="34475"/>
    <lineage>
        <taxon>Eukaryota</taxon>
        <taxon>Fungi</taxon>
        <taxon>Dikarya</taxon>
        <taxon>Basidiomycota</taxon>
        <taxon>Agaricomycotina</taxon>
        <taxon>Agaricomycetes</taxon>
        <taxon>Polyporales</taxon>
        <taxon>Rhodofomes</taxon>
    </lineage>
</organism>
<dbReference type="AlphaFoldDB" id="A0A4Y9YTE1"/>
<accession>A0A4Y9YTE1</accession>
<dbReference type="CDD" id="cd18186">
    <property type="entry name" value="BTB_POZ_ZBTB_KLHL-like"/>
    <property type="match status" value="1"/>
</dbReference>
<dbReference type="EMBL" id="SEKV01000069">
    <property type="protein sequence ID" value="TFY65442.1"/>
    <property type="molecule type" value="Genomic_DNA"/>
</dbReference>
<evidence type="ECO:0000313" key="3">
    <source>
        <dbReference type="Proteomes" id="UP000298390"/>
    </source>
</evidence>
<dbReference type="InterPro" id="IPR000210">
    <property type="entry name" value="BTB/POZ_dom"/>
</dbReference>
<proteinExistence type="predicted"/>
<name>A0A4Y9YTE1_9APHY</name>
<feature type="domain" description="BTB" evidence="1">
    <location>
        <begin position="27"/>
        <end position="98"/>
    </location>
</feature>